<dbReference type="AlphaFoldDB" id="L8EAC0"/>
<dbReference type="EMBL" id="HF584194">
    <property type="protein sequence ID" value="CCQ43691.1"/>
    <property type="molecule type" value="Genomic_DNA"/>
</dbReference>
<dbReference type="OrthoDB" id="8068875at2759"/>
<evidence type="ECO:0000313" key="2">
    <source>
        <dbReference type="EMBL" id="CCQ43691.1"/>
    </source>
</evidence>
<gene>
    <name evidence="2" type="primary">SMURF2</name>
</gene>
<sequence length="47" mass="5457">MILQVFWTIPSVLNIMHMVKLFSMNLNQMAKVSLLMKKIKKNMSGSM</sequence>
<accession>L8EAC0</accession>
<keyword evidence="1" id="KW-0812">Transmembrane</keyword>
<reference evidence="2" key="1">
    <citation type="journal article" date="2013" name="PLoS ONE">
        <title>Direct detection of alternative open reading frames translation products in human significantly expands the proteome.</title>
        <authorList>
            <person name="Vanderperre B."/>
            <person name="Lucier J.-F."/>
            <person name="Motard J."/>
            <person name="Tremblay G."/>
            <person name="Vanderperre S."/>
            <person name="Wisztorski M."/>
            <person name="Salzet M."/>
            <person name="Boisvert F.-M."/>
            <person name="Roucou X."/>
        </authorList>
    </citation>
    <scope>NUCLEOTIDE SEQUENCE</scope>
</reference>
<dbReference type="ChiTaRS" id="SMURF2">
    <property type="organism name" value="human"/>
</dbReference>
<feature type="transmembrane region" description="Helical" evidence="1">
    <location>
        <begin position="6"/>
        <end position="26"/>
    </location>
</feature>
<name>L8EAC0_HUMAN</name>
<protein>
    <submittedName>
        <fullName evidence="2">Alternative protein SMURF2</fullName>
    </submittedName>
</protein>
<proteinExistence type="predicted"/>
<keyword evidence="1" id="KW-0472">Membrane</keyword>
<keyword evidence="1" id="KW-1133">Transmembrane helix</keyword>
<evidence type="ECO:0000256" key="1">
    <source>
        <dbReference type="SAM" id="Phobius"/>
    </source>
</evidence>
<organism evidence="2">
    <name type="scientific">Homo sapiens</name>
    <name type="common">Human</name>
    <dbReference type="NCBI Taxonomy" id="9606"/>
    <lineage>
        <taxon>Eukaryota</taxon>
        <taxon>Metazoa</taxon>
        <taxon>Chordata</taxon>
        <taxon>Craniata</taxon>
        <taxon>Vertebrata</taxon>
        <taxon>Euteleostomi</taxon>
        <taxon>Mammalia</taxon>
        <taxon>Eutheria</taxon>
        <taxon>Euarchontoglires</taxon>
        <taxon>Primates</taxon>
        <taxon>Haplorrhini</taxon>
        <taxon>Catarrhini</taxon>
        <taxon>Hominidae</taxon>
        <taxon>Homo</taxon>
    </lineage>
</organism>